<keyword evidence="2" id="KW-1185">Reference proteome</keyword>
<proteinExistence type="predicted"/>
<evidence type="ECO:0000313" key="1">
    <source>
        <dbReference type="EMBL" id="GAC78773.1"/>
    </source>
</evidence>
<gene>
    <name evidence="1" type="ORF">GM1_004_02180</name>
</gene>
<dbReference type="eggNOG" id="ENOG5031WC3">
    <property type="taxonomic scope" value="Bacteria"/>
</dbReference>
<dbReference type="Proteomes" id="UP000035009">
    <property type="component" value="Unassembled WGS sequence"/>
</dbReference>
<dbReference type="STRING" id="410332.SAMN04488550_2901"/>
<accession>M3VAE4</accession>
<dbReference type="EMBL" id="BAOP01000004">
    <property type="protein sequence ID" value="GAC78773.1"/>
    <property type="molecule type" value="Genomic_DNA"/>
</dbReference>
<comment type="caution">
    <text evidence="1">The sequence shown here is derived from an EMBL/GenBank/DDBJ whole genome shotgun (WGS) entry which is preliminary data.</text>
</comment>
<dbReference type="RefSeq" id="WP_008376904.1">
    <property type="nucleotide sequence ID" value="NZ_BAOP01000004.1"/>
</dbReference>
<name>M3VAE4_GORML</name>
<sequence>MTDLSPATEAVLADRQAERYEAMAASREERSARWYGGGSYAFVDSMATADEYRKKAAAFRAQARHYRELAARATKG</sequence>
<reference evidence="1 2" key="1">
    <citation type="submission" date="2013-02" db="EMBL/GenBank/DDBJ databases">
        <title>Whole genome shotgun sequence of Gordonia malaquae NBRC 108250.</title>
        <authorList>
            <person name="Yoshida I."/>
            <person name="Hosoyama A."/>
            <person name="Tsuchikane K."/>
            <person name="Ando Y."/>
            <person name="Baba S."/>
            <person name="Ohji S."/>
            <person name="Hamada M."/>
            <person name="Tamura T."/>
            <person name="Yamazoe A."/>
            <person name="Yamazaki S."/>
            <person name="Fujita N."/>
        </authorList>
    </citation>
    <scope>NUCLEOTIDE SEQUENCE [LARGE SCALE GENOMIC DNA]</scope>
    <source>
        <strain evidence="1 2">NBRC 108250</strain>
    </source>
</reference>
<evidence type="ECO:0000313" key="2">
    <source>
        <dbReference type="Proteomes" id="UP000035009"/>
    </source>
</evidence>
<dbReference type="AlphaFoldDB" id="M3VAE4"/>
<organism evidence="1 2">
    <name type="scientific">Gordonia malaquae NBRC 108250</name>
    <dbReference type="NCBI Taxonomy" id="1223542"/>
    <lineage>
        <taxon>Bacteria</taxon>
        <taxon>Bacillati</taxon>
        <taxon>Actinomycetota</taxon>
        <taxon>Actinomycetes</taxon>
        <taxon>Mycobacteriales</taxon>
        <taxon>Gordoniaceae</taxon>
        <taxon>Gordonia</taxon>
    </lineage>
</organism>
<protein>
    <submittedName>
        <fullName evidence="1">Uncharacterized protein</fullName>
    </submittedName>
</protein>